<dbReference type="PROSITE" id="PS50089">
    <property type="entry name" value="ZF_RING_2"/>
    <property type="match status" value="1"/>
</dbReference>
<dbReference type="Gene3D" id="3.30.40.10">
    <property type="entry name" value="Zinc/RING finger domain, C3HC4 (zinc finger)"/>
    <property type="match status" value="1"/>
</dbReference>
<evidence type="ECO:0000256" key="2">
    <source>
        <dbReference type="ARBA" id="ARBA00022771"/>
    </source>
</evidence>
<feature type="region of interest" description="Disordered" evidence="5">
    <location>
        <begin position="99"/>
        <end position="141"/>
    </location>
</feature>
<evidence type="ECO:0000256" key="1">
    <source>
        <dbReference type="ARBA" id="ARBA00022723"/>
    </source>
</evidence>
<dbReference type="STRING" id="56723.ENSLBEP00000018319"/>
<dbReference type="PANTHER" id="PTHR25465:SF5">
    <property type="entry name" value="E3 UBIQUITIN_ISG15 LIGASE TRIM25-RELATED"/>
    <property type="match status" value="1"/>
</dbReference>
<dbReference type="InterPro" id="IPR001841">
    <property type="entry name" value="Znf_RING"/>
</dbReference>
<keyword evidence="1" id="KW-0479">Metal-binding</keyword>
<organism evidence="7 8">
    <name type="scientific">Labrus bergylta</name>
    <name type="common">ballan wrasse</name>
    <dbReference type="NCBI Taxonomy" id="56723"/>
    <lineage>
        <taxon>Eukaryota</taxon>
        <taxon>Metazoa</taxon>
        <taxon>Chordata</taxon>
        <taxon>Craniata</taxon>
        <taxon>Vertebrata</taxon>
        <taxon>Euteleostomi</taxon>
        <taxon>Actinopterygii</taxon>
        <taxon>Neopterygii</taxon>
        <taxon>Teleostei</taxon>
        <taxon>Neoteleostei</taxon>
        <taxon>Acanthomorphata</taxon>
        <taxon>Eupercaria</taxon>
        <taxon>Labriformes</taxon>
        <taxon>Labridae</taxon>
        <taxon>Labrus</taxon>
    </lineage>
</organism>
<dbReference type="InterPro" id="IPR017907">
    <property type="entry name" value="Znf_RING_CS"/>
</dbReference>
<dbReference type="Pfam" id="PF15227">
    <property type="entry name" value="zf-C3HC4_4"/>
    <property type="match status" value="1"/>
</dbReference>
<keyword evidence="2 4" id="KW-0863">Zinc-finger</keyword>
<protein>
    <recommendedName>
        <fullName evidence="6">RING-type domain-containing protein</fullName>
    </recommendedName>
</protein>
<dbReference type="GeneTree" id="ENSGT01150000286931"/>
<dbReference type="InParanoid" id="A0A3Q3FFJ5"/>
<dbReference type="Ensembl" id="ENSLBET00000019341.1">
    <property type="protein sequence ID" value="ENSLBEP00000018319.1"/>
    <property type="gene ID" value="ENSLBEG00000014113.1"/>
</dbReference>
<evidence type="ECO:0000256" key="3">
    <source>
        <dbReference type="ARBA" id="ARBA00022833"/>
    </source>
</evidence>
<reference evidence="7" key="2">
    <citation type="submission" date="2025-09" db="UniProtKB">
        <authorList>
            <consortium name="Ensembl"/>
        </authorList>
    </citation>
    <scope>IDENTIFICATION</scope>
</reference>
<accession>A0A3Q3FFJ5</accession>
<dbReference type="Proteomes" id="UP000261660">
    <property type="component" value="Unplaced"/>
</dbReference>
<reference evidence="7" key="1">
    <citation type="submission" date="2025-08" db="UniProtKB">
        <authorList>
            <consortium name="Ensembl"/>
        </authorList>
    </citation>
    <scope>IDENTIFICATION</scope>
</reference>
<evidence type="ECO:0000259" key="6">
    <source>
        <dbReference type="PROSITE" id="PS50089"/>
    </source>
</evidence>
<dbReference type="PROSITE" id="PS00518">
    <property type="entry name" value="ZF_RING_1"/>
    <property type="match status" value="1"/>
</dbReference>
<feature type="domain" description="RING-type" evidence="6">
    <location>
        <begin position="15"/>
        <end position="58"/>
    </location>
</feature>
<dbReference type="GO" id="GO:0008270">
    <property type="term" value="F:zinc ion binding"/>
    <property type="evidence" value="ECO:0007669"/>
    <property type="project" value="UniProtKB-KW"/>
</dbReference>
<dbReference type="InterPro" id="IPR013083">
    <property type="entry name" value="Znf_RING/FYVE/PHD"/>
</dbReference>
<sequence>MAQKGVQLGQETLSCSICLDLLKDPVTVPCGHSYCMNCIKSHWDKEDEKTIYSCPQCRQDFTPRPVLRKSTMLAVLVEELKKTGLQAAPADHCYAGSEDVAVISTRRRRTPTPPSRTSTSSEARGQRGGPGVVGQEAGTPT</sequence>
<evidence type="ECO:0000313" key="7">
    <source>
        <dbReference type="Ensembl" id="ENSLBEP00000018319.1"/>
    </source>
</evidence>
<evidence type="ECO:0000256" key="5">
    <source>
        <dbReference type="SAM" id="MobiDB-lite"/>
    </source>
</evidence>
<evidence type="ECO:0000313" key="8">
    <source>
        <dbReference type="Proteomes" id="UP000261660"/>
    </source>
</evidence>
<name>A0A3Q3FFJ5_9LABR</name>
<keyword evidence="8" id="KW-1185">Reference proteome</keyword>
<evidence type="ECO:0000256" key="4">
    <source>
        <dbReference type="PROSITE-ProRule" id="PRU00175"/>
    </source>
</evidence>
<proteinExistence type="predicted"/>
<dbReference type="PANTHER" id="PTHR25465">
    <property type="entry name" value="B-BOX DOMAIN CONTAINING"/>
    <property type="match status" value="1"/>
</dbReference>
<dbReference type="InterPro" id="IPR051051">
    <property type="entry name" value="E3_ubiq-ligase_TRIM/RNF"/>
</dbReference>
<dbReference type="AlphaFoldDB" id="A0A3Q3FFJ5"/>
<dbReference type="SMART" id="SM00184">
    <property type="entry name" value="RING"/>
    <property type="match status" value="1"/>
</dbReference>
<dbReference type="SUPFAM" id="SSF57850">
    <property type="entry name" value="RING/U-box"/>
    <property type="match status" value="1"/>
</dbReference>
<keyword evidence="3" id="KW-0862">Zinc</keyword>